<comment type="subcellular location">
    <subcellularLocation>
        <location evidence="2">Golgi apparatus membrane</location>
        <topology evidence="2">Single-pass type II membrane protein</topology>
    </subcellularLocation>
    <subcellularLocation>
        <location evidence="12">Golgi apparatus</location>
        <location evidence="12">Golgi stack membrane</location>
    </subcellularLocation>
</comment>
<dbReference type="eggNOG" id="COG0451">
    <property type="taxonomic scope" value="Bacteria"/>
</dbReference>
<gene>
    <name evidence="14" type="ordered locus">PMM1260</name>
</gene>
<dbReference type="InterPro" id="IPR036291">
    <property type="entry name" value="NAD(P)-bd_dom_sf"/>
</dbReference>
<dbReference type="PANTHER" id="PTHR43078:SF6">
    <property type="entry name" value="UDP-GLUCURONIC ACID DECARBOXYLASE 1"/>
    <property type="match status" value="1"/>
</dbReference>
<keyword evidence="3" id="KW-0812">Transmembrane</keyword>
<protein>
    <submittedName>
        <fullName evidence="14">Nucleoside-diphosphate-sugar epimerase</fullName>
    </submittedName>
</protein>
<dbReference type="GO" id="GO:0042732">
    <property type="term" value="P:D-xylose metabolic process"/>
    <property type="evidence" value="ECO:0007669"/>
    <property type="project" value="InterPro"/>
</dbReference>
<evidence type="ECO:0000256" key="6">
    <source>
        <dbReference type="ARBA" id="ARBA00022989"/>
    </source>
</evidence>
<evidence type="ECO:0000256" key="1">
    <source>
        <dbReference type="ARBA" id="ARBA00001911"/>
    </source>
</evidence>
<dbReference type="Gene3D" id="3.40.50.720">
    <property type="entry name" value="NAD(P)-binding Rossmann-like Domain"/>
    <property type="match status" value="1"/>
</dbReference>
<dbReference type="OrthoDB" id="9811743at2"/>
<evidence type="ECO:0000256" key="7">
    <source>
        <dbReference type="ARBA" id="ARBA00023027"/>
    </source>
</evidence>
<comment type="cofactor">
    <cofactor evidence="1">
        <name>NAD(+)</name>
        <dbReference type="ChEBI" id="CHEBI:57540"/>
    </cofactor>
</comment>
<sequence length="311" mass="35552">MRNLITGGAGFLGSHLVDYLMNKGEDVICLDNFSTGSKDNIALWIGNNRFKLINQNIIYPFFCEADRIWHLACPASPLNYLNKPIETLNTIFLGTDNILKLSKKINARILIASTSEIYGNPKISPQKETYNGSVNPISKRSCYVEGKRVAETLSFEFKRIHNIDLRLVRIFNTYGPRMMKNDGRVVSNFIYQGLNNKPLTIYGNGLQTRSFCYVDDMIAGLSRAMNSNYSHPINLGNPEEITIKNLAQKISLNLNKKLNLQYLKLPEDDPIQRKPCIEVAIQELKWQPKISLNNGLDKTIHYFVERFKNER</sequence>
<evidence type="ECO:0000256" key="10">
    <source>
        <dbReference type="ARBA" id="ARBA00023180"/>
    </source>
</evidence>
<keyword evidence="8" id="KW-0333">Golgi apparatus</keyword>
<dbReference type="CDD" id="cd05230">
    <property type="entry name" value="UGD_SDR_e"/>
    <property type="match status" value="1"/>
</dbReference>
<evidence type="ECO:0000256" key="8">
    <source>
        <dbReference type="ARBA" id="ARBA00023034"/>
    </source>
</evidence>
<dbReference type="PANTHER" id="PTHR43078">
    <property type="entry name" value="UDP-GLUCURONIC ACID DECARBOXYLASE-RELATED"/>
    <property type="match status" value="1"/>
</dbReference>
<evidence type="ECO:0000256" key="4">
    <source>
        <dbReference type="ARBA" id="ARBA00022793"/>
    </source>
</evidence>
<name>Q7V0J6_PROMP</name>
<keyword evidence="6" id="KW-1133">Transmembrane helix</keyword>
<dbReference type="SUPFAM" id="SSF51735">
    <property type="entry name" value="NAD(P)-binding Rossmann-fold domains"/>
    <property type="match status" value="1"/>
</dbReference>
<dbReference type="GO" id="GO:0033320">
    <property type="term" value="P:UDP-D-xylose biosynthetic process"/>
    <property type="evidence" value="ECO:0007669"/>
    <property type="project" value="UniProtKB-UniPathway"/>
</dbReference>
<evidence type="ECO:0000256" key="12">
    <source>
        <dbReference type="ARBA" id="ARBA00037859"/>
    </source>
</evidence>
<dbReference type="EMBL" id="BX548174">
    <property type="protein sequence ID" value="CAE19719.1"/>
    <property type="molecule type" value="Genomic_DNA"/>
</dbReference>
<evidence type="ECO:0000256" key="11">
    <source>
        <dbReference type="ARBA" id="ARBA00023239"/>
    </source>
</evidence>
<dbReference type="Proteomes" id="UP000001026">
    <property type="component" value="Chromosome"/>
</dbReference>
<dbReference type="InterPro" id="IPR001509">
    <property type="entry name" value="Epimerase_deHydtase"/>
</dbReference>
<evidence type="ECO:0000256" key="3">
    <source>
        <dbReference type="ARBA" id="ARBA00022692"/>
    </source>
</evidence>
<dbReference type="UniPathway" id="UPA00796">
    <property type="reaction ID" value="UER00771"/>
</dbReference>
<dbReference type="AlphaFoldDB" id="Q7V0J6"/>
<evidence type="ECO:0000256" key="9">
    <source>
        <dbReference type="ARBA" id="ARBA00023136"/>
    </source>
</evidence>
<dbReference type="KEGG" id="pmm:PMM1260"/>
<evidence type="ECO:0000313" key="14">
    <source>
        <dbReference type="EMBL" id="CAE19719.1"/>
    </source>
</evidence>
<dbReference type="FunFam" id="3.40.50.720:FF:000065">
    <property type="entry name" value="UDP-glucuronic acid decarboxylase 1"/>
    <property type="match status" value="1"/>
</dbReference>
<keyword evidence="10" id="KW-0325">Glycoprotein</keyword>
<dbReference type="InterPro" id="IPR044516">
    <property type="entry name" value="UXS-like"/>
</dbReference>
<keyword evidence="5" id="KW-0735">Signal-anchor</keyword>
<keyword evidence="4" id="KW-0210">Decarboxylase</keyword>
<dbReference type="STRING" id="59919.PMM1260"/>
<evidence type="ECO:0000256" key="5">
    <source>
        <dbReference type="ARBA" id="ARBA00022968"/>
    </source>
</evidence>
<dbReference type="GO" id="GO:0048040">
    <property type="term" value="F:UDP-glucuronate decarboxylase activity"/>
    <property type="evidence" value="ECO:0007669"/>
    <property type="project" value="TreeGrafter"/>
</dbReference>
<proteinExistence type="predicted"/>
<reference evidence="14 15" key="1">
    <citation type="journal article" date="2003" name="Nature">
        <title>Genome divergence in two Prochlorococcus ecotypes reflects oceanic niche differentiation.</title>
        <authorList>
            <person name="Rocap G."/>
            <person name="Larimer F.W."/>
            <person name="Lamerdin J.E."/>
            <person name="Malfatti S."/>
            <person name="Chain P."/>
            <person name="Ahlgren N.A."/>
            <person name="Arellano A."/>
            <person name="Coleman M."/>
            <person name="Hauser L."/>
            <person name="Hess W.R."/>
            <person name="Johnson Z.I."/>
            <person name="Land M.L."/>
            <person name="Lindell D."/>
            <person name="Post A.F."/>
            <person name="Regala W."/>
            <person name="Shah M."/>
            <person name="Shaw S.L."/>
            <person name="Steglich C."/>
            <person name="Sullivan M.B."/>
            <person name="Ting C.S."/>
            <person name="Tolonen A."/>
            <person name="Webb E.A."/>
            <person name="Zinser E.R."/>
            <person name="Chisholm S.W."/>
        </authorList>
    </citation>
    <scope>NUCLEOTIDE SEQUENCE [LARGE SCALE GENOMIC DNA]</scope>
    <source>
        <strain evidence="15">CCMP1986 / NIES-2087 / MED4</strain>
    </source>
</reference>
<dbReference type="HOGENOM" id="CLU_007383_4_0_3"/>
<feature type="domain" description="NAD-dependent epimerase/dehydratase" evidence="13">
    <location>
        <begin position="4"/>
        <end position="235"/>
    </location>
</feature>
<keyword evidence="9" id="KW-0472">Membrane</keyword>
<dbReference type="GO" id="GO:0070403">
    <property type="term" value="F:NAD+ binding"/>
    <property type="evidence" value="ECO:0007669"/>
    <property type="project" value="InterPro"/>
</dbReference>
<evidence type="ECO:0000313" key="15">
    <source>
        <dbReference type="Proteomes" id="UP000001026"/>
    </source>
</evidence>
<keyword evidence="7" id="KW-0520">NAD</keyword>
<accession>Q7V0J6</accession>
<keyword evidence="11" id="KW-0456">Lyase</keyword>
<dbReference type="Pfam" id="PF01370">
    <property type="entry name" value="Epimerase"/>
    <property type="match status" value="1"/>
</dbReference>
<dbReference type="RefSeq" id="WP_011132894.1">
    <property type="nucleotide sequence ID" value="NC_005072.1"/>
</dbReference>
<evidence type="ECO:0000256" key="2">
    <source>
        <dbReference type="ARBA" id="ARBA00004323"/>
    </source>
</evidence>
<organism evidence="14 15">
    <name type="scientific">Prochlorococcus marinus subsp. pastoris (strain CCMP1986 / NIES-2087 / MED4)</name>
    <dbReference type="NCBI Taxonomy" id="59919"/>
    <lineage>
        <taxon>Bacteria</taxon>
        <taxon>Bacillati</taxon>
        <taxon>Cyanobacteriota</taxon>
        <taxon>Cyanophyceae</taxon>
        <taxon>Synechococcales</taxon>
        <taxon>Prochlorococcaceae</taxon>
        <taxon>Prochlorococcus</taxon>
    </lineage>
</organism>
<evidence type="ECO:0000259" key="13">
    <source>
        <dbReference type="Pfam" id="PF01370"/>
    </source>
</evidence>
<dbReference type="GO" id="GO:0005737">
    <property type="term" value="C:cytoplasm"/>
    <property type="evidence" value="ECO:0007669"/>
    <property type="project" value="TreeGrafter"/>
</dbReference>